<dbReference type="Pfam" id="PF09409">
    <property type="entry name" value="PUB"/>
    <property type="match status" value="1"/>
</dbReference>
<protein>
    <recommendedName>
        <fullName evidence="2">PUB domain-containing protein</fullName>
    </recommendedName>
</protein>
<keyword evidence="4" id="KW-1185">Reference proteome</keyword>
<sequence>MLRQYEALNLVFLRRVLMESPPSAKLAEAVERRLSAQETQGPSPAEIAADHFKRQKFRRLLDPGIARPNTEAQFLESLKTLYKLADNLLREPEDPKFQRFKTTNSTITKNIIDPKGTVEYLRELGFYPEVVDFQPYYVFNRKRISDLRIGTAMLKESLDLYEEKRARATVSKQTVAEARAEAVEKVHLQFMEDRRTKMEIDEREKQLRQARAEIAARKQASTATEDQEPMINDDD</sequence>
<feature type="compositionally biased region" description="Acidic residues" evidence="1">
    <location>
        <begin position="225"/>
        <end position="235"/>
    </location>
</feature>
<dbReference type="OrthoDB" id="49605at2759"/>
<comment type="caution">
    <text evidence="3">The sequence shown here is derived from an EMBL/GenBank/DDBJ whole genome shotgun (WGS) entry which is preliminary data.</text>
</comment>
<dbReference type="Gene3D" id="1.20.58.2190">
    <property type="match status" value="1"/>
</dbReference>
<dbReference type="PANTHER" id="PTHR23153:SF38">
    <property type="entry name" value="UBX DOMAIN-CONTAINING PROTEIN 6"/>
    <property type="match status" value="1"/>
</dbReference>
<reference evidence="3 4" key="1">
    <citation type="journal article" date="2020" name="ISME J.">
        <title>Uncovering the hidden diversity of litter-decomposition mechanisms in mushroom-forming fungi.</title>
        <authorList>
            <person name="Floudas D."/>
            <person name="Bentzer J."/>
            <person name="Ahren D."/>
            <person name="Johansson T."/>
            <person name="Persson P."/>
            <person name="Tunlid A."/>
        </authorList>
    </citation>
    <scope>NUCLEOTIDE SEQUENCE [LARGE SCALE GENOMIC DNA]</scope>
    <source>
        <strain evidence="3 4">CBS 406.79</strain>
    </source>
</reference>
<organism evidence="3 4">
    <name type="scientific">Collybiopsis confluens</name>
    <dbReference type="NCBI Taxonomy" id="2823264"/>
    <lineage>
        <taxon>Eukaryota</taxon>
        <taxon>Fungi</taxon>
        <taxon>Dikarya</taxon>
        <taxon>Basidiomycota</taxon>
        <taxon>Agaricomycotina</taxon>
        <taxon>Agaricomycetes</taxon>
        <taxon>Agaricomycetidae</taxon>
        <taxon>Agaricales</taxon>
        <taxon>Marasmiineae</taxon>
        <taxon>Omphalotaceae</taxon>
        <taxon>Collybiopsis</taxon>
    </lineage>
</organism>
<proteinExistence type="predicted"/>
<evidence type="ECO:0000313" key="4">
    <source>
        <dbReference type="Proteomes" id="UP000518752"/>
    </source>
</evidence>
<name>A0A8H5HTB3_9AGAR</name>
<dbReference type="PANTHER" id="PTHR23153">
    <property type="entry name" value="UBX-RELATED"/>
    <property type="match status" value="1"/>
</dbReference>
<evidence type="ECO:0000259" key="2">
    <source>
        <dbReference type="Pfam" id="PF09409"/>
    </source>
</evidence>
<dbReference type="AlphaFoldDB" id="A0A8H5HTB3"/>
<dbReference type="GO" id="GO:0005737">
    <property type="term" value="C:cytoplasm"/>
    <property type="evidence" value="ECO:0007669"/>
    <property type="project" value="TreeGrafter"/>
</dbReference>
<feature type="region of interest" description="Disordered" evidence="1">
    <location>
        <begin position="210"/>
        <end position="235"/>
    </location>
</feature>
<dbReference type="EMBL" id="JAACJN010000024">
    <property type="protein sequence ID" value="KAF5389098.1"/>
    <property type="molecule type" value="Genomic_DNA"/>
</dbReference>
<accession>A0A8H5HTB3</accession>
<evidence type="ECO:0000256" key="1">
    <source>
        <dbReference type="SAM" id="MobiDB-lite"/>
    </source>
</evidence>
<dbReference type="Proteomes" id="UP000518752">
    <property type="component" value="Unassembled WGS sequence"/>
</dbReference>
<evidence type="ECO:0000313" key="3">
    <source>
        <dbReference type="EMBL" id="KAF5389098.1"/>
    </source>
</evidence>
<dbReference type="SMART" id="SM00580">
    <property type="entry name" value="PUG"/>
    <property type="match status" value="1"/>
</dbReference>
<dbReference type="InterPro" id="IPR036339">
    <property type="entry name" value="PUB-like_dom_sf"/>
</dbReference>
<dbReference type="CDD" id="cd09212">
    <property type="entry name" value="PUB"/>
    <property type="match status" value="1"/>
</dbReference>
<feature type="domain" description="PUB" evidence="2">
    <location>
        <begin position="73"/>
        <end position="148"/>
    </location>
</feature>
<gene>
    <name evidence="3" type="ORF">D9757_004913</name>
</gene>
<dbReference type="InterPro" id="IPR018997">
    <property type="entry name" value="PUB_domain"/>
</dbReference>
<dbReference type="SUPFAM" id="SSF143503">
    <property type="entry name" value="PUG domain-like"/>
    <property type="match status" value="1"/>
</dbReference>